<keyword evidence="6" id="KW-0472">Membrane</keyword>
<evidence type="ECO:0000313" key="13">
    <source>
        <dbReference type="Proteomes" id="UP000029999"/>
    </source>
</evidence>
<dbReference type="InterPro" id="IPR052155">
    <property type="entry name" value="Biofilm_reg_signaling"/>
</dbReference>
<gene>
    <name evidence="12" type="ORF">LP43_2372</name>
</gene>
<comment type="cofactor">
    <cofactor evidence="1">
        <name>Mg(2+)</name>
        <dbReference type="ChEBI" id="CHEBI:18420"/>
    </cofactor>
</comment>
<sequence>MIKNWSIKFLLLFWATITVVVVLVMALMANYANSLTSSTQHVFSDKLLPLHHSSRELSTTASSLISRQKQFLATDSIRAIEQFTQRSLWEQAFHQNWLRLSAIFSHDADNATLINSLFSYYQDFLSLDSELYQLKKDGLLLKTELKQYRDDVDLQAKAIRQQLDEIEQRLHRENLLSVISQTFAIRADLYKLEALITETFLTSNSEQLEALLEHRQQPLKTNIQSDLSALERRLVGLPALEKQVAAMNHDMQTFYALVFDEARLYKLHQQRLLNHALLEQGEESAMAVMSVLNDKIVLLNDTVDQQTYQAVAKNVQLADRTRWQIVILGGLITVGMILFALFLFSRISKPLHKIRESMHDLSAGRFETQIEQHQSHNEVLRLAKDFTFFAGNTEQLITELAQAKESLENREQHILAILNGVPEAILTLDMNGKIEQTNPAAERIFLATENALVGENIFRFFAHLETVTSFNDIIEQAAEGKEFDGQRYDGSDVSMVLSLSQIRAAKGEVWVCVITDISTRKRTELQLQQTTIELNAILDNAMVGIAFLRDRQFVRVNEKFEELFGYTRDDIEGQSTQCLYLNADAYVQFGKEAYHQLISGDNYEAQLEMVRKDGQVFWCGISGKAIDAGSPKAGTIWLFEDITIQRQNEEHLTRLASIDGLTGLPNRAVFIDRVEHAIHKSMRNSGRLAVFFLDLDHFKHINDSLGHKAGDILLTEVAGRIKACVREGDTVARLGGDEFTLLLEDVRSAEYVGKVAEKVIKSMTQPYQIENTEVNISPSIGISLYPADGRDVDMLVRNADAAMYHAKKVGRNNFQFYSAEMNAEAAKRLAMETALRRAVEQQDLHLHYQPQVNLQTGKLVGAEVLLRWQSEQWGNVSPAEFVPMLEDTGMITQVGEWILRQACATYLEWSERLPDKFMMAVNLSGRQFKGGTLAGFIRRLLDETGMPAAHLELEITESMLMDDTELATITLAELSAMNISLAIDDFGTGYSSLSYLKQFPLNVLKIDSSFVRDVTSDKDDAAIVGAIMAMSNSLGLKVVAEGVETAEQRQYLLRHDCRLAQGFLFSKAVDKDKFSTLIDQATLI</sequence>
<dbReference type="InterPro" id="IPR000700">
    <property type="entry name" value="PAS-assoc_C"/>
</dbReference>
<dbReference type="CDD" id="cd01949">
    <property type="entry name" value="GGDEF"/>
    <property type="match status" value="1"/>
</dbReference>
<dbReference type="PROSITE" id="PS50885">
    <property type="entry name" value="HAMP"/>
    <property type="match status" value="1"/>
</dbReference>
<dbReference type="SMART" id="SM00267">
    <property type="entry name" value="GGDEF"/>
    <property type="match status" value="1"/>
</dbReference>
<dbReference type="Pfam" id="PF00672">
    <property type="entry name" value="HAMP"/>
    <property type="match status" value="1"/>
</dbReference>
<keyword evidence="5" id="KW-0175">Coiled coil</keyword>
<feature type="domain" description="PAC" evidence="8">
    <location>
        <begin position="603"/>
        <end position="654"/>
    </location>
</feature>
<dbReference type="FunFam" id="3.30.70.270:FF:000001">
    <property type="entry name" value="Diguanylate cyclase domain protein"/>
    <property type="match status" value="1"/>
</dbReference>
<dbReference type="Gene3D" id="3.30.70.270">
    <property type="match status" value="1"/>
</dbReference>
<dbReference type="EMBL" id="JRQD01000006">
    <property type="protein sequence ID" value="KGM06057.1"/>
    <property type="molecule type" value="Genomic_DNA"/>
</dbReference>
<keyword evidence="3" id="KW-0973">c-di-GMP</keyword>
<proteinExistence type="predicted"/>
<dbReference type="NCBIfam" id="TIGR00254">
    <property type="entry name" value="GGDEF"/>
    <property type="match status" value="1"/>
</dbReference>
<dbReference type="InterPro" id="IPR035919">
    <property type="entry name" value="EAL_sf"/>
</dbReference>
<keyword evidence="6" id="KW-1133">Transmembrane helix</keyword>
<dbReference type="PROSITE" id="PS50113">
    <property type="entry name" value="PAC"/>
    <property type="match status" value="2"/>
</dbReference>
<dbReference type="GO" id="GO:0071111">
    <property type="term" value="F:cyclic-guanylate-specific phosphodiesterase activity"/>
    <property type="evidence" value="ECO:0007669"/>
    <property type="project" value="UniProtKB-EC"/>
</dbReference>
<dbReference type="FunFam" id="3.20.20.450:FF:000001">
    <property type="entry name" value="Cyclic di-GMP phosphodiesterase yahA"/>
    <property type="match status" value="1"/>
</dbReference>
<dbReference type="EC" id="3.1.4.52" evidence="2"/>
<feature type="coiled-coil region" evidence="5">
    <location>
        <begin position="149"/>
        <end position="176"/>
    </location>
</feature>
<dbReference type="STRING" id="392484.LP43_2372"/>
<feature type="domain" description="EAL" evidence="9">
    <location>
        <begin position="828"/>
        <end position="1082"/>
    </location>
</feature>
<dbReference type="PANTHER" id="PTHR44757">
    <property type="entry name" value="DIGUANYLATE CYCLASE DGCP"/>
    <property type="match status" value="1"/>
</dbReference>
<dbReference type="CDD" id="cd00130">
    <property type="entry name" value="PAS"/>
    <property type="match status" value="2"/>
</dbReference>
<dbReference type="InterPro" id="IPR029787">
    <property type="entry name" value="Nucleotide_cyclase"/>
</dbReference>
<evidence type="ECO:0000256" key="3">
    <source>
        <dbReference type="ARBA" id="ARBA00022636"/>
    </source>
</evidence>
<dbReference type="Gene3D" id="6.10.340.10">
    <property type="match status" value="1"/>
</dbReference>
<feature type="domain" description="HAMP" evidence="10">
    <location>
        <begin position="345"/>
        <end position="398"/>
    </location>
</feature>
<dbReference type="SUPFAM" id="SSF158472">
    <property type="entry name" value="HAMP domain-like"/>
    <property type="match status" value="1"/>
</dbReference>
<evidence type="ECO:0000256" key="5">
    <source>
        <dbReference type="SAM" id="Coils"/>
    </source>
</evidence>
<dbReference type="RefSeq" id="WP_036315574.1">
    <property type="nucleotide sequence ID" value="NZ_JRQD01000006.1"/>
</dbReference>
<keyword evidence="6" id="KW-0812">Transmembrane</keyword>
<reference evidence="12 13" key="1">
    <citation type="submission" date="2014-09" db="EMBL/GenBank/DDBJ databases">
        <authorList>
            <person name="Grob C."/>
            <person name="Taubert M."/>
            <person name="Howat A.M."/>
            <person name="Burns O.J."/>
            <person name="Dixon J.L."/>
            <person name="Chen Y."/>
            <person name="Murrell J.C."/>
        </authorList>
    </citation>
    <scope>NUCLEOTIDE SEQUENCE [LARGE SCALE GENOMIC DNA]</scope>
    <source>
        <strain evidence="12">L4</strain>
    </source>
</reference>
<comment type="caution">
    <text evidence="12">The sequence shown here is derived from an EMBL/GenBank/DDBJ whole genome shotgun (WGS) entry which is preliminary data.</text>
</comment>
<feature type="domain" description="PAS" evidence="7">
    <location>
        <begin position="410"/>
        <end position="481"/>
    </location>
</feature>
<name>A0A0A0BED3_9GAMM</name>
<evidence type="ECO:0000256" key="2">
    <source>
        <dbReference type="ARBA" id="ARBA00012282"/>
    </source>
</evidence>
<dbReference type="InterPro" id="IPR043128">
    <property type="entry name" value="Rev_trsase/Diguanyl_cyclase"/>
</dbReference>
<dbReference type="GO" id="GO:0016020">
    <property type="term" value="C:membrane"/>
    <property type="evidence" value="ECO:0007669"/>
    <property type="project" value="InterPro"/>
</dbReference>
<evidence type="ECO:0000259" key="7">
    <source>
        <dbReference type="PROSITE" id="PS50112"/>
    </source>
</evidence>
<organism evidence="12 13">
    <name type="scientific">Methylophaga thiooxydans</name>
    <dbReference type="NCBI Taxonomy" id="392484"/>
    <lineage>
        <taxon>Bacteria</taxon>
        <taxon>Pseudomonadati</taxon>
        <taxon>Pseudomonadota</taxon>
        <taxon>Gammaproteobacteria</taxon>
        <taxon>Thiotrichales</taxon>
        <taxon>Piscirickettsiaceae</taxon>
        <taxon>Methylophaga</taxon>
    </lineage>
</organism>
<accession>A0A0A0BED3</accession>
<dbReference type="PROSITE" id="PS50883">
    <property type="entry name" value="EAL"/>
    <property type="match status" value="1"/>
</dbReference>
<evidence type="ECO:0000259" key="10">
    <source>
        <dbReference type="PROSITE" id="PS50885"/>
    </source>
</evidence>
<evidence type="ECO:0000256" key="1">
    <source>
        <dbReference type="ARBA" id="ARBA00001946"/>
    </source>
</evidence>
<dbReference type="SMART" id="SM00304">
    <property type="entry name" value="HAMP"/>
    <property type="match status" value="1"/>
</dbReference>
<dbReference type="Gene3D" id="3.20.20.450">
    <property type="entry name" value="EAL domain"/>
    <property type="match status" value="1"/>
</dbReference>
<dbReference type="NCBIfam" id="TIGR00229">
    <property type="entry name" value="sensory_box"/>
    <property type="match status" value="2"/>
</dbReference>
<dbReference type="Pfam" id="PF00563">
    <property type="entry name" value="EAL"/>
    <property type="match status" value="1"/>
</dbReference>
<dbReference type="InterPro" id="IPR003660">
    <property type="entry name" value="HAMP_dom"/>
</dbReference>
<dbReference type="SUPFAM" id="SSF55785">
    <property type="entry name" value="PYP-like sensor domain (PAS domain)"/>
    <property type="match status" value="2"/>
</dbReference>
<dbReference type="InterPro" id="IPR000014">
    <property type="entry name" value="PAS"/>
</dbReference>
<comment type="catalytic activity">
    <reaction evidence="4">
        <text>3',3'-c-di-GMP + H2O = 5'-phosphoguanylyl(3'-&gt;5')guanosine + H(+)</text>
        <dbReference type="Rhea" id="RHEA:24902"/>
        <dbReference type="ChEBI" id="CHEBI:15377"/>
        <dbReference type="ChEBI" id="CHEBI:15378"/>
        <dbReference type="ChEBI" id="CHEBI:58754"/>
        <dbReference type="ChEBI" id="CHEBI:58805"/>
        <dbReference type="EC" id="3.1.4.52"/>
    </reaction>
    <physiologicalReaction direction="left-to-right" evidence="4">
        <dbReference type="Rhea" id="RHEA:24903"/>
    </physiologicalReaction>
</comment>
<dbReference type="CDD" id="cd01948">
    <property type="entry name" value="EAL"/>
    <property type="match status" value="1"/>
</dbReference>
<dbReference type="SMART" id="SM00052">
    <property type="entry name" value="EAL"/>
    <property type="match status" value="1"/>
</dbReference>
<feature type="domain" description="PAC" evidence="8">
    <location>
        <begin position="479"/>
        <end position="529"/>
    </location>
</feature>
<dbReference type="AlphaFoldDB" id="A0A0A0BED3"/>
<feature type="transmembrane region" description="Helical" evidence="6">
    <location>
        <begin position="323"/>
        <end position="344"/>
    </location>
</feature>
<dbReference type="Proteomes" id="UP000029999">
    <property type="component" value="Unassembled WGS sequence"/>
</dbReference>
<evidence type="ECO:0000259" key="11">
    <source>
        <dbReference type="PROSITE" id="PS50887"/>
    </source>
</evidence>
<protein>
    <recommendedName>
        <fullName evidence="2">cyclic-guanylate-specific phosphodiesterase</fullName>
        <ecNumber evidence="2">3.1.4.52</ecNumber>
    </recommendedName>
</protein>
<dbReference type="InterPro" id="IPR035965">
    <property type="entry name" value="PAS-like_dom_sf"/>
</dbReference>
<evidence type="ECO:0000256" key="6">
    <source>
        <dbReference type="SAM" id="Phobius"/>
    </source>
</evidence>
<feature type="domain" description="PAS" evidence="7">
    <location>
        <begin position="553"/>
        <end position="601"/>
    </location>
</feature>
<evidence type="ECO:0000259" key="8">
    <source>
        <dbReference type="PROSITE" id="PS50113"/>
    </source>
</evidence>
<dbReference type="SUPFAM" id="SSF55073">
    <property type="entry name" value="Nucleotide cyclase"/>
    <property type="match status" value="1"/>
</dbReference>
<dbReference type="PANTHER" id="PTHR44757:SF2">
    <property type="entry name" value="BIOFILM ARCHITECTURE MAINTENANCE PROTEIN MBAA"/>
    <property type="match status" value="1"/>
</dbReference>
<dbReference type="PROSITE" id="PS50112">
    <property type="entry name" value="PAS"/>
    <property type="match status" value="2"/>
</dbReference>
<dbReference type="Pfam" id="PF00990">
    <property type="entry name" value="GGDEF"/>
    <property type="match status" value="1"/>
</dbReference>
<dbReference type="SUPFAM" id="SSF141868">
    <property type="entry name" value="EAL domain-like"/>
    <property type="match status" value="1"/>
</dbReference>
<dbReference type="Pfam" id="PF13426">
    <property type="entry name" value="PAS_9"/>
    <property type="match status" value="2"/>
</dbReference>
<dbReference type="GO" id="GO:0007165">
    <property type="term" value="P:signal transduction"/>
    <property type="evidence" value="ECO:0007669"/>
    <property type="project" value="InterPro"/>
</dbReference>
<dbReference type="Gene3D" id="3.30.450.20">
    <property type="entry name" value="PAS domain"/>
    <property type="match status" value="2"/>
</dbReference>
<dbReference type="InterPro" id="IPR000160">
    <property type="entry name" value="GGDEF_dom"/>
</dbReference>
<evidence type="ECO:0000256" key="4">
    <source>
        <dbReference type="ARBA" id="ARBA00051114"/>
    </source>
</evidence>
<dbReference type="PROSITE" id="PS50887">
    <property type="entry name" value="GGDEF"/>
    <property type="match status" value="1"/>
</dbReference>
<evidence type="ECO:0000259" key="9">
    <source>
        <dbReference type="PROSITE" id="PS50883"/>
    </source>
</evidence>
<feature type="domain" description="GGDEF" evidence="11">
    <location>
        <begin position="686"/>
        <end position="819"/>
    </location>
</feature>
<evidence type="ECO:0000313" key="12">
    <source>
        <dbReference type="EMBL" id="KGM06057.1"/>
    </source>
</evidence>
<dbReference type="SMART" id="SM00091">
    <property type="entry name" value="PAS"/>
    <property type="match status" value="2"/>
</dbReference>
<dbReference type="InterPro" id="IPR001633">
    <property type="entry name" value="EAL_dom"/>
</dbReference>
<dbReference type="GO" id="GO:0071732">
    <property type="term" value="P:cellular response to nitric oxide"/>
    <property type="evidence" value="ECO:0007669"/>
    <property type="project" value="UniProtKB-ARBA"/>
</dbReference>